<gene>
    <name evidence="3" type="ORF">HHL22_06990</name>
</gene>
<protein>
    <submittedName>
        <fullName evidence="3">Histidine phosphatase family protein</fullName>
    </submittedName>
</protein>
<dbReference type="RefSeq" id="WP_169530213.1">
    <property type="nucleotide sequence ID" value="NZ_JABBGH010000001.1"/>
</dbReference>
<evidence type="ECO:0000313" key="4">
    <source>
        <dbReference type="Proteomes" id="UP000559626"/>
    </source>
</evidence>
<keyword evidence="4" id="KW-1185">Reference proteome</keyword>
<accession>A0A7Y0FLM1</accession>
<name>A0A7Y0FLM1_9BACT</name>
<dbReference type="PANTHER" id="PTHR48100:SF15">
    <property type="entry name" value="SEDOHEPTULOSE 1,7-BISPHOSPHATASE"/>
    <property type="match status" value="1"/>
</dbReference>
<dbReference type="AlphaFoldDB" id="A0A7Y0FLM1"/>
<dbReference type="CDD" id="cd07067">
    <property type="entry name" value="HP_PGM_like"/>
    <property type="match status" value="1"/>
</dbReference>
<dbReference type="Gene3D" id="3.40.50.1240">
    <property type="entry name" value="Phosphoglycerate mutase-like"/>
    <property type="match status" value="1"/>
</dbReference>
<dbReference type="EMBL" id="JABBGH010000001">
    <property type="protein sequence ID" value="NML64948.1"/>
    <property type="molecule type" value="Genomic_DNA"/>
</dbReference>
<dbReference type="Proteomes" id="UP000559626">
    <property type="component" value="Unassembled WGS sequence"/>
</dbReference>
<comment type="caution">
    <text evidence="3">The sequence shown here is derived from an EMBL/GenBank/DDBJ whole genome shotgun (WGS) entry which is preliminary data.</text>
</comment>
<dbReference type="InterPro" id="IPR029033">
    <property type="entry name" value="His_PPase_superfam"/>
</dbReference>
<dbReference type="PROSITE" id="PS00175">
    <property type="entry name" value="PG_MUTASE"/>
    <property type="match status" value="1"/>
</dbReference>
<feature type="binding site" evidence="2">
    <location>
        <position position="59"/>
    </location>
    <ligand>
        <name>substrate</name>
    </ligand>
</feature>
<feature type="active site" description="Proton donor/acceptor" evidence="1">
    <location>
        <position position="82"/>
    </location>
</feature>
<sequence>MQQIYLLRHGQTDFNVQGIVQGSGIDSDLNARGRRQAELFWERYKDVPFDRVYTSALKRTQQSVQRFLALGLPHEATAALNEISWGTREGSRISPEEDAEYAHVLAEWLAGNEHAHLPGGESPAQVAARQRPFIEALQRQPAEGIVLVCMHGRALRVLLCQLLGYPLRCMDGFEHHNLGLYKLHRIGARYTIRNFLNVSHLN</sequence>
<dbReference type="GO" id="GO:0016791">
    <property type="term" value="F:phosphatase activity"/>
    <property type="evidence" value="ECO:0007669"/>
    <property type="project" value="TreeGrafter"/>
</dbReference>
<dbReference type="InterPro" id="IPR050275">
    <property type="entry name" value="PGM_Phosphatase"/>
</dbReference>
<organism evidence="3 4">
    <name type="scientific">Hymenobacter polaris</name>
    <dbReference type="NCBI Taxonomy" id="2682546"/>
    <lineage>
        <taxon>Bacteria</taxon>
        <taxon>Pseudomonadati</taxon>
        <taxon>Bacteroidota</taxon>
        <taxon>Cytophagia</taxon>
        <taxon>Cytophagales</taxon>
        <taxon>Hymenobacteraceae</taxon>
        <taxon>Hymenobacter</taxon>
    </lineage>
</organism>
<dbReference type="SUPFAM" id="SSF53254">
    <property type="entry name" value="Phosphoglycerate mutase-like"/>
    <property type="match status" value="1"/>
</dbReference>
<feature type="binding site" evidence="2">
    <location>
        <begin position="8"/>
        <end position="15"/>
    </location>
    <ligand>
        <name>substrate</name>
    </ligand>
</feature>
<dbReference type="InterPro" id="IPR013078">
    <property type="entry name" value="His_Pase_superF_clade-1"/>
</dbReference>
<dbReference type="InterPro" id="IPR001345">
    <property type="entry name" value="PG/BPGM_mutase_AS"/>
</dbReference>
<reference evidence="3 4" key="1">
    <citation type="submission" date="2020-04" db="EMBL/GenBank/DDBJ databases">
        <title>Hymenobacter polaris sp. nov., isolated from Arctic soil.</title>
        <authorList>
            <person name="Dahal R.H."/>
        </authorList>
    </citation>
    <scope>NUCLEOTIDE SEQUENCE [LARGE SCALE GENOMIC DNA]</scope>
    <source>
        <strain evidence="3 4">RP-2-7</strain>
    </source>
</reference>
<evidence type="ECO:0000313" key="3">
    <source>
        <dbReference type="EMBL" id="NML64948.1"/>
    </source>
</evidence>
<evidence type="ECO:0000256" key="2">
    <source>
        <dbReference type="PIRSR" id="PIRSR613078-2"/>
    </source>
</evidence>
<dbReference type="Pfam" id="PF00300">
    <property type="entry name" value="His_Phos_1"/>
    <property type="match status" value="1"/>
</dbReference>
<dbReference type="PIRSF" id="PIRSF000709">
    <property type="entry name" value="6PFK_2-Ptase"/>
    <property type="match status" value="1"/>
</dbReference>
<proteinExistence type="predicted"/>
<feature type="active site" description="Tele-phosphohistidine intermediate" evidence="1">
    <location>
        <position position="9"/>
    </location>
</feature>
<dbReference type="PANTHER" id="PTHR48100">
    <property type="entry name" value="BROAD-SPECIFICITY PHOSPHATASE YOR283W-RELATED"/>
    <property type="match status" value="1"/>
</dbReference>
<evidence type="ECO:0000256" key="1">
    <source>
        <dbReference type="PIRSR" id="PIRSR613078-1"/>
    </source>
</evidence>
<dbReference type="SMART" id="SM00855">
    <property type="entry name" value="PGAM"/>
    <property type="match status" value="1"/>
</dbReference>